<gene>
    <name evidence="3" type="ORF">Pdsh_02745</name>
    <name evidence="2" type="ORF">Pyrde_1162</name>
</gene>
<dbReference type="EMBL" id="NCQP01000001">
    <property type="protein sequence ID" value="OWJ55713.1"/>
    <property type="molecule type" value="Genomic_DNA"/>
</dbReference>
<reference evidence="3 5" key="2">
    <citation type="submission" date="2017-05" db="EMBL/GenBank/DDBJ databases">
        <title>The draft genome of the hyperthermophilic archaeon 'Pyrodictium delaneyi strain Hulk', an iron and nitrate reducer, reveals the capacity for sulfate reduction.</title>
        <authorList>
            <person name="Demey L.M."/>
            <person name="Miller C."/>
            <person name="Manzella M."/>
            <person name="Reguera G."/>
            <person name="Kashefi K."/>
        </authorList>
    </citation>
    <scope>NUCLEOTIDE SEQUENCE [LARGE SCALE GENOMIC DNA]</scope>
    <source>
        <strain evidence="3 5">Hulk</strain>
    </source>
</reference>
<sequence>MVIGIKEFSSPQELLKYIDSQMSELRRKLGELLRLIEELRAKSEQDQRLRALIASLTGKPAENVSTPETVVEIEKVVIAINPSPSTELRVMEELAEAINNKITRLQNTKKALERLAAAGIEAKLEVILYDDVPRAVIIRI</sequence>
<evidence type="ECO:0000313" key="5">
    <source>
        <dbReference type="Proteomes" id="UP000196694"/>
    </source>
</evidence>
<evidence type="ECO:0000256" key="1">
    <source>
        <dbReference type="SAM" id="Coils"/>
    </source>
</evidence>
<keyword evidence="1" id="KW-0175">Coiled coil</keyword>
<dbReference type="Proteomes" id="UP000196694">
    <property type="component" value="Unassembled WGS sequence"/>
</dbReference>
<dbReference type="AlphaFoldDB" id="A0A0P0N4U3"/>
<dbReference type="RefSeq" id="WP_055409023.1">
    <property type="nucleotide sequence ID" value="NZ_CP013011.1"/>
</dbReference>
<reference evidence="2 4" key="1">
    <citation type="submission" date="2015-10" db="EMBL/GenBank/DDBJ databases">
        <title>Complete genome sequence of hyperthermophilic archaeon Pyrodictium delaneyi Su06.</title>
        <authorList>
            <person name="Jung J.-H."/>
            <person name="Lin J."/>
            <person name="Holden J.F."/>
            <person name="Park C.-S."/>
        </authorList>
    </citation>
    <scope>NUCLEOTIDE SEQUENCE [LARGE SCALE GENOMIC DNA]</scope>
    <source>
        <strain evidence="2 4">Su06</strain>
    </source>
</reference>
<proteinExistence type="predicted"/>
<dbReference type="GeneID" id="26099498"/>
<dbReference type="OrthoDB" id="381672at2157"/>
<accession>A0A0P0N4U3</accession>
<feature type="coiled-coil region" evidence="1">
    <location>
        <begin position="88"/>
        <end position="118"/>
    </location>
</feature>
<organism evidence="2 4">
    <name type="scientific">Pyrodictium delaneyi</name>
    <dbReference type="NCBI Taxonomy" id="1273541"/>
    <lineage>
        <taxon>Archaea</taxon>
        <taxon>Thermoproteota</taxon>
        <taxon>Thermoprotei</taxon>
        <taxon>Desulfurococcales</taxon>
        <taxon>Pyrodictiaceae</taxon>
        <taxon>Pyrodictium</taxon>
    </lineage>
</organism>
<protein>
    <submittedName>
        <fullName evidence="2">Uncharacterized protein</fullName>
    </submittedName>
</protein>
<dbReference type="STRING" id="1273541.Pyrde_1162"/>
<dbReference type="Proteomes" id="UP000058613">
    <property type="component" value="Chromosome"/>
</dbReference>
<evidence type="ECO:0000313" key="3">
    <source>
        <dbReference type="EMBL" id="OWJ55713.1"/>
    </source>
</evidence>
<dbReference type="KEGG" id="pdl:Pyrde_1162"/>
<keyword evidence="5" id="KW-1185">Reference proteome</keyword>
<name>A0A0P0N4U3_9CREN</name>
<dbReference type="EMBL" id="CP013011">
    <property type="protein sequence ID" value="ALL01210.1"/>
    <property type="molecule type" value="Genomic_DNA"/>
</dbReference>
<evidence type="ECO:0000313" key="4">
    <source>
        <dbReference type="Proteomes" id="UP000058613"/>
    </source>
</evidence>
<evidence type="ECO:0000313" key="2">
    <source>
        <dbReference type="EMBL" id="ALL01210.1"/>
    </source>
</evidence>